<dbReference type="Proteomes" id="UP001218188">
    <property type="component" value="Unassembled WGS sequence"/>
</dbReference>
<accession>A0AAD6SB72</accession>
<evidence type="ECO:0000313" key="3">
    <source>
        <dbReference type="Proteomes" id="UP001218188"/>
    </source>
</evidence>
<dbReference type="EMBL" id="JARJCM010000172">
    <property type="protein sequence ID" value="KAJ7024300.1"/>
    <property type="molecule type" value="Genomic_DNA"/>
</dbReference>
<keyword evidence="3" id="KW-1185">Reference proteome</keyword>
<feature type="region of interest" description="Disordered" evidence="1">
    <location>
        <begin position="158"/>
        <end position="216"/>
    </location>
</feature>
<organism evidence="2 3">
    <name type="scientific">Mycena alexandri</name>
    <dbReference type="NCBI Taxonomy" id="1745969"/>
    <lineage>
        <taxon>Eukaryota</taxon>
        <taxon>Fungi</taxon>
        <taxon>Dikarya</taxon>
        <taxon>Basidiomycota</taxon>
        <taxon>Agaricomycotina</taxon>
        <taxon>Agaricomycetes</taxon>
        <taxon>Agaricomycetidae</taxon>
        <taxon>Agaricales</taxon>
        <taxon>Marasmiineae</taxon>
        <taxon>Mycenaceae</taxon>
        <taxon>Mycena</taxon>
    </lineage>
</organism>
<comment type="caution">
    <text evidence="2">The sequence shown here is derived from an EMBL/GenBank/DDBJ whole genome shotgun (WGS) entry which is preliminary data.</text>
</comment>
<feature type="compositionally biased region" description="Low complexity" evidence="1">
    <location>
        <begin position="196"/>
        <end position="209"/>
    </location>
</feature>
<name>A0AAD6SB72_9AGAR</name>
<protein>
    <submittedName>
        <fullName evidence="2">Uncharacterized protein</fullName>
    </submittedName>
</protein>
<sequence>MQTLESVVLRIDFFPGKPTMPQGQGFPAPAHYVPAYPQTPHTSGDDVPLPFVNDTLNHPSPHQYAYAPAAPYVEAAQVNPFASYQYAEESTCAPGDDIPNLEAYPQTDFSVSWDPLLAYDASTQTGQSHCILTSEEYNSEVYHHFTPPAQVAYDAQMPTGQPQFVPPFEEYPYSQTDSESMASSTMYLSQEELDASTPSSTVSPITPQPETFIARS</sequence>
<gene>
    <name evidence="2" type="ORF">C8F04DRAFT_1132048</name>
</gene>
<reference evidence="2" key="1">
    <citation type="submission" date="2023-03" db="EMBL/GenBank/DDBJ databases">
        <title>Massive genome expansion in bonnet fungi (Mycena s.s.) driven by repeated elements and novel gene families across ecological guilds.</title>
        <authorList>
            <consortium name="Lawrence Berkeley National Laboratory"/>
            <person name="Harder C.B."/>
            <person name="Miyauchi S."/>
            <person name="Viragh M."/>
            <person name="Kuo A."/>
            <person name="Thoen E."/>
            <person name="Andreopoulos B."/>
            <person name="Lu D."/>
            <person name="Skrede I."/>
            <person name="Drula E."/>
            <person name="Henrissat B."/>
            <person name="Morin E."/>
            <person name="Kohler A."/>
            <person name="Barry K."/>
            <person name="LaButti K."/>
            <person name="Morin E."/>
            <person name="Salamov A."/>
            <person name="Lipzen A."/>
            <person name="Mereny Z."/>
            <person name="Hegedus B."/>
            <person name="Baldrian P."/>
            <person name="Stursova M."/>
            <person name="Weitz H."/>
            <person name="Taylor A."/>
            <person name="Grigoriev I.V."/>
            <person name="Nagy L.G."/>
            <person name="Martin F."/>
            <person name="Kauserud H."/>
        </authorList>
    </citation>
    <scope>NUCLEOTIDE SEQUENCE</scope>
    <source>
        <strain evidence="2">CBHHK200</strain>
    </source>
</reference>
<feature type="compositionally biased region" description="Polar residues" evidence="1">
    <location>
        <begin position="173"/>
        <end position="188"/>
    </location>
</feature>
<dbReference type="AlphaFoldDB" id="A0AAD6SB72"/>
<evidence type="ECO:0000313" key="2">
    <source>
        <dbReference type="EMBL" id="KAJ7024300.1"/>
    </source>
</evidence>
<evidence type="ECO:0000256" key="1">
    <source>
        <dbReference type="SAM" id="MobiDB-lite"/>
    </source>
</evidence>
<proteinExistence type="predicted"/>